<dbReference type="GO" id="GO:0009403">
    <property type="term" value="P:toxin biosynthetic process"/>
    <property type="evidence" value="ECO:0007669"/>
    <property type="project" value="UniProtKB-ARBA"/>
</dbReference>
<evidence type="ECO:0000256" key="4">
    <source>
        <dbReference type="ARBA" id="ARBA00022723"/>
    </source>
</evidence>
<name>A0AAN6V0G8_9PEZI</name>
<comment type="cofactor">
    <cofactor evidence="1 8">
        <name>heme</name>
        <dbReference type="ChEBI" id="CHEBI:30413"/>
    </cofactor>
</comment>
<evidence type="ECO:0000256" key="9">
    <source>
        <dbReference type="SAM" id="Phobius"/>
    </source>
</evidence>
<evidence type="ECO:0000256" key="2">
    <source>
        <dbReference type="ARBA" id="ARBA00010617"/>
    </source>
</evidence>
<accession>A0AAN6V0G8</accession>
<dbReference type="CDD" id="cd11058">
    <property type="entry name" value="CYP60B-like"/>
    <property type="match status" value="1"/>
</dbReference>
<gene>
    <name evidence="10" type="ORF">C8A04DRAFT_30209</name>
</gene>
<evidence type="ECO:0000256" key="8">
    <source>
        <dbReference type="PIRSR" id="PIRSR602401-1"/>
    </source>
</evidence>
<reference evidence="10" key="2">
    <citation type="submission" date="2023-05" db="EMBL/GenBank/DDBJ databases">
        <authorList>
            <consortium name="Lawrence Berkeley National Laboratory"/>
            <person name="Steindorff A."/>
            <person name="Hensen N."/>
            <person name="Bonometti L."/>
            <person name="Westerberg I."/>
            <person name="Brannstrom I.O."/>
            <person name="Guillou S."/>
            <person name="Cros-Aarteil S."/>
            <person name="Calhoun S."/>
            <person name="Haridas S."/>
            <person name="Kuo A."/>
            <person name="Mondo S."/>
            <person name="Pangilinan J."/>
            <person name="Riley R."/>
            <person name="Labutti K."/>
            <person name="Andreopoulos B."/>
            <person name="Lipzen A."/>
            <person name="Chen C."/>
            <person name="Yanf M."/>
            <person name="Daum C."/>
            <person name="Ng V."/>
            <person name="Clum A."/>
            <person name="Ohm R."/>
            <person name="Martin F."/>
            <person name="Silar P."/>
            <person name="Natvig D."/>
            <person name="Lalanne C."/>
            <person name="Gautier V."/>
            <person name="Ament-Velasquez S.L."/>
            <person name="Kruys A."/>
            <person name="Hutchinson M.I."/>
            <person name="Powell A.J."/>
            <person name="Barry K."/>
            <person name="Miller A.N."/>
            <person name="Grigoriev I.V."/>
            <person name="Debuchy R."/>
            <person name="Gladieux P."/>
            <person name="Thoren M.H."/>
            <person name="Johannesson H."/>
        </authorList>
    </citation>
    <scope>NUCLEOTIDE SEQUENCE</scope>
    <source>
        <strain evidence="10">CBS 141.50</strain>
    </source>
</reference>
<organism evidence="10 11">
    <name type="scientific">Dichotomopilus funicola</name>
    <dbReference type="NCBI Taxonomy" id="1934379"/>
    <lineage>
        <taxon>Eukaryota</taxon>
        <taxon>Fungi</taxon>
        <taxon>Dikarya</taxon>
        <taxon>Ascomycota</taxon>
        <taxon>Pezizomycotina</taxon>
        <taxon>Sordariomycetes</taxon>
        <taxon>Sordariomycetidae</taxon>
        <taxon>Sordariales</taxon>
        <taxon>Chaetomiaceae</taxon>
        <taxon>Dichotomopilus</taxon>
    </lineage>
</organism>
<dbReference type="EMBL" id="MU853600">
    <property type="protein sequence ID" value="KAK4142249.1"/>
    <property type="molecule type" value="Genomic_DNA"/>
</dbReference>
<evidence type="ECO:0000256" key="6">
    <source>
        <dbReference type="ARBA" id="ARBA00023004"/>
    </source>
</evidence>
<dbReference type="FunFam" id="1.10.630.10:FF:000047">
    <property type="entry name" value="Cytochrome P450 monooxygenase"/>
    <property type="match status" value="1"/>
</dbReference>
<dbReference type="RefSeq" id="XP_062635620.1">
    <property type="nucleotide sequence ID" value="XM_062781290.1"/>
</dbReference>
<keyword evidence="4 8" id="KW-0479">Metal-binding</keyword>
<keyword evidence="9" id="KW-0472">Membrane</keyword>
<dbReference type="SUPFAM" id="SSF48264">
    <property type="entry name" value="Cytochrome P450"/>
    <property type="match status" value="1"/>
</dbReference>
<dbReference type="PANTHER" id="PTHR24305:SF210">
    <property type="entry name" value="CYTOCHROME P450 MONOOXYGENASE ASQL-RELATED"/>
    <property type="match status" value="1"/>
</dbReference>
<evidence type="ECO:0000256" key="3">
    <source>
        <dbReference type="ARBA" id="ARBA00022617"/>
    </source>
</evidence>
<dbReference type="GeneID" id="87817903"/>
<dbReference type="Gene3D" id="1.10.630.10">
    <property type="entry name" value="Cytochrome P450"/>
    <property type="match status" value="1"/>
</dbReference>
<dbReference type="PRINTS" id="PR00385">
    <property type="entry name" value="P450"/>
</dbReference>
<reference evidence="10" key="1">
    <citation type="journal article" date="2023" name="Mol. Phylogenet. Evol.">
        <title>Genome-scale phylogeny and comparative genomics of the fungal order Sordariales.</title>
        <authorList>
            <person name="Hensen N."/>
            <person name="Bonometti L."/>
            <person name="Westerberg I."/>
            <person name="Brannstrom I.O."/>
            <person name="Guillou S."/>
            <person name="Cros-Aarteil S."/>
            <person name="Calhoun S."/>
            <person name="Haridas S."/>
            <person name="Kuo A."/>
            <person name="Mondo S."/>
            <person name="Pangilinan J."/>
            <person name="Riley R."/>
            <person name="LaButti K."/>
            <person name="Andreopoulos B."/>
            <person name="Lipzen A."/>
            <person name="Chen C."/>
            <person name="Yan M."/>
            <person name="Daum C."/>
            <person name="Ng V."/>
            <person name="Clum A."/>
            <person name="Steindorff A."/>
            <person name="Ohm R.A."/>
            <person name="Martin F."/>
            <person name="Silar P."/>
            <person name="Natvig D.O."/>
            <person name="Lalanne C."/>
            <person name="Gautier V."/>
            <person name="Ament-Velasquez S.L."/>
            <person name="Kruys A."/>
            <person name="Hutchinson M.I."/>
            <person name="Powell A.J."/>
            <person name="Barry K."/>
            <person name="Miller A.N."/>
            <person name="Grigoriev I.V."/>
            <person name="Debuchy R."/>
            <person name="Gladieux P."/>
            <person name="Hiltunen Thoren M."/>
            <person name="Johannesson H."/>
        </authorList>
    </citation>
    <scope>NUCLEOTIDE SEQUENCE</scope>
    <source>
        <strain evidence="10">CBS 141.50</strain>
    </source>
</reference>
<feature type="transmembrane region" description="Helical" evidence="9">
    <location>
        <begin position="12"/>
        <end position="34"/>
    </location>
</feature>
<dbReference type="InterPro" id="IPR002401">
    <property type="entry name" value="Cyt_P450_E_grp-I"/>
</dbReference>
<dbReference type="GO" id="GO:0016705">
    <property type="term" value="F:oxidoreductase activity, acting on paired donors, with incorporation or reduction of molecular oxygen"/>
    <property type="evidence" value="ECO:0007669"/>
    <property type="project" value="InterPro"/>
</dbReference>
<feature type="binding site" description="axial binding residue" evidence="8">
    <location>
        <position position="441"/>
    </location>
    <ligand>
        <name>heme</name>
        <dbReference type="ChEBI" id="CHEBI:30413"/>
    </ligand>
    <ligandPart>
        <name>Fe</name>
        <dbReference type="ChEBI" id="CHEBI:18248"/>
    </ligandPart>
</feature>
<dbReference type="PRINTS" id="PR00463">
    <property type="entry name" value="EP450I"/>
</dbReference>
<evidence type="ECO:0000256" key="5">
    <source>
        <dbReference type="ARBA" id="ARBA00023002"/>
    </source>
</evidence>
<dbReference type="Pfam" id="PF00067">
    <property type="entry name" value="p450"/>
    <property type="match status" value="1"/>
</dbReference>
<keyword evidence="7" id="KW-0503">Monooxygenase</keyword>
<dbReference type="GO" id="GO:0004497">
    <property type="term" value="F:monooxygenase activity"/>
    <property type="evidence" value="ECO:0007669"/>
    <property type="project" value="UniProtKB-KW"/>
</dbReference>
<keyword evidence="6 8" id="KW-0408">Iron</keyword>
<comment type="caution">
    <text evidence="10">The sequence shown here is derived from an EMBL/GenBank/DDBJ whole genome shotgun (WGS) entry which is preliminary data.</text>
</comment>
<evidence type="ECO:0000256" key="7">
    <source>
        <dbReference type="ARBA" id="ARBA00023033"/>
    </source>
</evidence>
<dbReference type="GO" id="GO:0020037">
    <property type="term" value="F:heme binding"/>
    <property type="evidence" value="ECO:0007669"/>
    <property type="project" value="InterPro"/>
</dbReference>
<keyword evidence="9" id="KW-1133">Transmembrane helix</keyword>
<sequence>MGFVTFGSLAGLGVSAAGILVLFLVVKGVYFAFFHPLAKVPGPKLYAFSDLPYLYYLLRGEWPQKLKRLHDEYGPTVRYTPDFVSFISAGAWKTIYGHRAAGQESFPKDPVTRGTTRSGHPHIVLANDEDHRRHRRLLSHAFSDQALRGQEDIMKQYVDLLLVKLSEKARSGTAVDLVKWYNFTTFDLIGDLAFGQSFNCLEDGGYHPWVAMIFDNIKLSVFSETFQRYPILNLLKSLFVSKRLINSQKEHWELVEQTTKRRLASGNVTREDFMSYILRHNDEKGMTPGEIIENANVLIIAGSETTASLLSGTTFHLLSNPDKYRKLVQEIRSSFNTEDDITLLAANGLAYTNAVFEEGFRMYPPVPLALSRRTPPNGEEIEGYWMPGKTAVGVPQWAANQSETNFRDASKFIPERWLGDPKYANDSRAAMQPFLLGPRNCIGKNLAYAEMRLILVRLLWNFDLELMPESKTWNKQKIYLLWEKLPLNVKLIPVSKR</sequence>
<dbReference type="AlphaFoldDB" id="A0AAN6V0G8"/>
<protein>
    <submittedName>
        <fullName evidence="10">Isotrichodermin C-15 hydroxylase</fullName>
    </submittedName>
</protein>
<dbReference type="InterPro" id="IPR050121">
    <property type="entry name" value="Cytochrome_P450_monoxygenase"/>
</dbReference>
<evidence type="ECO:0000313" key="10">
    <source>
        <dbReference type="EMBL" id="KAK4142249.1"/>
    </source>
</evidence>
<keyword evidence="3 8" id="KW-0349">Heme</keyword>
<dbReference type="InterPro" id="IPR001128">
    <property type="entry name" value="Cyt_P450"/>
</dbReference>
<comment type="similarity">
    <text evidence="2">Belongs to the cytochrome P450 family.</text>
</comment>
<dbReference type="GO" id="GO:0005506">
    <property type="term" value="F:iron ion binding"/>
    <property type="evidence" value="ECO:0007669"/>
    <property type="project" value="InterPro"/>
</dbReference>
<dbReference type="InterPro" id="IPR036396">
    <property type="entry name" value="Cyt_P450_sf"/>
</dbReference>
<keyword evidence="9" id="KW-0812">Transmembrane</keyword>
<evidence type="ECO:0000313" key="11">
    <source>
        <dbReference type="Proteomes" id="UP001302676"/>
    </source>
</evidence>
<keyword evidence="5" id="KW-0560">Oxidoreductase</keyword>
<proteinExistence type="inferred from homology"/>
<dbReference type="Proteomes" id="UP001302676">
    <property type="component" value="Unassembled WGS sequence"/>
</dbReference>
<dbReference type="PANTHER" id="PTHR24305">
    <property type="entry name" value="CYTOCHROME P450"/>
    <property type="match status" value="1"/>
</dbReference>
<evidence type="ECO:0000256" key="1">
    <source>
        <dbReference type="ARBA" id="ARBA00001971"/>
    </source>
</evidence>
<keyword evidence="11" id="KW-1185">Reference proteome</keyword>